<comment type="caution">
    <text evidence="2">The sequence shown here is derived from an EMBL/GenBank/DDBJ whole genome shotgun (WGS) entry which is preliminary data.</text>
</comment>
<evidence type="ECO:0000256" key="1">
    <source>
        <dbReference type="SAM" id="MobiDB-lite"/>
    </source>
</evidence>
<accession>A0A1A2XXP0</accession>
<reference evidence="3" key="1">
    <citation type="submission" date="2016-06" db="EMBL/GenBank/DDBJ databases">
        <authorList>
            <person name="Sutton G."/>
            <person name="Brinkac L."/>
            <person name="Sanka R."/>
            <person name="Adams M."/>
            <person name="Lau E."/>
            <person name="Sam S."/>
            <person name="Sreng N."/>
            <person name="Him V."/>
            <person name="Kerleguer A."/>
            <person name="Cheng S."/>
        </authorList>
    </citation>
    <scope>NUCLEOTIDE SEQUENCE [LARGE SCALE GENOMIC DNA]</scope>
    <source>
        <strain evidence="3">E1876</strain>
    </source>
</reference>
<gene>
    <name evidence="2" type="ORF">A5710_20805</name>
</gene>
<evidence type="ECO:0000313" key="2">
    <source>
        <dbReference type="EMBL" id="OBI29837.1"/>
    </source>
</evidence>
<dbReference type="AlphaFoldDB" id="A0A1A2XXP0"/>
<protein>
    <submittedName>
        <fullName evidence="2">Uncharacterized protein</fullName>
    </submittedName>
</protein>
<feature type="compositionally biased region" description="Basic and acidic residues" evidence="1">
    <location>
        <begin position="216"/>
        <end position="225"/>
    </location>
</feature>
<feature type="region of interest" description="Disordered" evidence="1">
    <location>
        <begin position="216"/>
        <end position="251"/>
    </location>
</feature>
<dbReference type="EMBL" id="LZKG01000083">
    <property type="protein sequence ID" value="OBI29837.1"/>
    <property type="molecule type" value="Genomic_DNA"/>
</dbReference>
<evidence type="ECO:0000313" key="3">
    <source>
        <dbReference type="Proteomes" id="UP000093943"/>
    </source>
</evidence>
<organism evidence="2 3">
    <name type="scientific">Mycolicibacter sinensis (strain JDM601)</name>
    <name type="common">Mycobacterium sinense</name>
    <dbReference type="NCBI Taxonomy" id="875328"/>
    <lineage>
        <taxon>Bacteria</taxon>
        <taxon>Bacillati</taxon>
        <taxon>Actinomycetota</taxon>
        <taxon>Actinomycetes</taxon>
        <taxon>Mycobacteriales</taxon>
        <taxon>Mycobacteriaceae</taxon>
        <taxon>Mycolicibacter</taxon>
    </lineage>
</organism>
<name>A0A1A2XXP0_MYCSD</name>
<proteinExistence type="predicted"/>
<sequence length="251" mass="28030">MYMTVTIVDDQPQSMSTPLPDEVQFESLATRVRAFTLHKDRLYWPKALAALDRLSGLDDVAVRISSKHLRDEWHQATDRKDRVRAYFFLVEDEKRQTDVDLAYAWLYQDLAHGDEVSTGHLGVQHRFEAAVGVFAHIAVVAIETLHYINGLCELGIIKLPVGTFSDRVTASTTGMTMRVTSVCEVALDEDLNELTARGPLPDSARPITDVVKELREQGYGDDARNSPDPTTITYVSHGHNDADDCDSTRVG</sequence>
<dbReference type="Proteomes" id="UP000093943">
    <property type="component" value="Unassembled WGS sequence"/>
</dbReference>